<accession>A0A0P9Q799</accession>
<comment type="caution">
    <text evidence="2">The sequence shown here is derived from an EMBL/GenBank/DDBJ whole genome shotgun (WGS) entry which is preliminary data.</text>
</comment>
<feature type="transmembrane region" description="Helical" evidence="1">
    <location>
        <begin position="26"/>
        <end position="46"/>
    </location>
</feature>
<keyword evidence="1" id="KW-0472">Membrane</keyword>
<proteinExistence type="predicted"/>
<dbReference type="EMBL" id="LJQG01000044">
    <property type="protein sequence ID" value="KPX23364.1"/>
    <property type="molecule type" value="Genomic_DNA"/>
</dbReference>
<protein>
    <submittedName>
        <fullName evidence="2">Uncharacterized protein</fullName>
    </submittedName>
</protein>
<name>A0A0P9Q799_PSEA0</name>
<sequence>MRVWVFLLQTAHSRFANILFTKTGLWLAKIKISAILLSWWGVYMLAIQTRTRREHMSIITRWALQAVALFVLGWVATTTANWSNNMANGTGNDRLAELSAGVLSSPVLTASSSQTVRSE</sequence>
<dbReference type="AlphaFoldDB" id="A0A0P9Q799"/>
<evidence type="ECO:0000256" key="1">
    <source>
        <dbReference type="SAM" id="Phobius"/>
    </source>
</evidence>
<organism evidence="2 3">
    <name type="scientific">Pseudomonas amygdali pv. dendropanacis</name>
    <dbReference type="NCBI Taxonomy" id="235272"/>
    <lineage>
        <taxon>Bacteria</taxon>
        <taxon>Pseudomonadati</taxon>
        <taxon>Pseudomonadota</taxon>
        <taxon>Gammaproteobacteria</taxon>
        <taxon>Pseudomonadales</taxon>
        <taxon>Pseudomonadaceae</taxon>
        <taxon>Pseudomonas</taxon>
        <taxon>Pseudomonas amygdali</taxon>
    </lineage>
</organism>
<evidence type="ECO:0000313" key="2">
    <source>
        <dbReference type="EMBL" id="KPX23364.1"/>
    </source>
</evidence>
<keyword evidence="1" id="KW-0812">Transmembrane</keyword>
<dbReference type="PATRIC" id="fig|235272.12.peg.1689"/>
<keyword evidence="1" id="KW-1133">Transmembrane helix</keyword>
<feature type="transmembrane region" description="Helical" evidence="1">
    <location>
        <begin position="58"/>
        <end position="76"/>
    </location>
</feature>
<dbReference type="Proteomes" id="UP000050346">
    <property type="component" value="Unassembled WGS sequence"/>
</dbReference>
<evidence type="ECO:0000313" key="3">
    <source>
        <dbReference type="Proteomes" id="UP000050346"/>
    </source>
</evidence>
<gene>
    <name evidence="2" type="ORF">ALO71_100615</name>
</gene>
<reference evidence="2 3" key="1">
    <citation type="submission" date="2015-09" db="EMBL/GenBank/DDBJ databases">
        <title>Genome announcement of multiple Pseudomonas syringae strains.</title>
        <authorList>
            <person name="Thakur S."/>
            <person name="Wang P.W."/>
            <person name="Gong Y."/>
            <person name="Weir B.S."/>
            <person name="Guttman D.S."/>
        </authorList>
    </citation>
    <scope>NUCLEOTIDE SEQUENCE [LARGE SCALE GENOMIC DNA]</scope>
    <source>
        <strain evidence="2 3">ICMP9150</strain>
    </source>
</reference>